<reference evidence="2 4" key="2">
    <citation type="submission" date="2020-08" db="EMBL/GenBank/DDBJ databases">
        <title>Genomic Encyclopedia of Type Strains, Phase IV (KMG-IV): sequencing the most valuable type-strain genomes for metagenomic binning, comparative biology and taxonomic classification.</title>
        <authorList>
            <person name="Goeker M."/>
        </authorList>
    </citation>
    <scope>NUCLEOTIDE SEQUENCE [LARGE SCALE GENOMIC DNA]</scope>
    <source>
        <strain evidence="2 4">DSM 107085</strain>
    </source>
</reference>
<dbReference type="EMBL" id="JROI01000001">
    <property type="protein sequence ID" value="KGI79251.1"/>
    <property type="molecule type" value="Genomic_DNA"/>
</dbReference>
<evidence type="ECO:0000313" key="2">
    <source>
        <dbReference type="EMBL" id="MBB6184853.1"/>
    </source>
</evidence>
<dbReference type="PANTHER" id="PTHR30289">
    <property type="entry name" value="UNCHARACTERIZED PROTEIN YBCL-RELATED"/>
    <property type="match status" value="1"/>
</dbReference>
<dbReference type="STRING" id="1543381.LF63_0100240"/>
<dbReference type="SUPFAM" id="SSF49777">
    <property type="entry name" value="PEBP-like"/>
    <property type="match status" value="1"/>
</dbReference>
<dbReference type="InterPro" id="IPR008914">
    <property type="entry name" value="PEBP"/>
</dbReference>
<dbReference type="NCBIfam" id="TIGR00481">
    <property type="entry name" value="YbhB/YbcL family Raf kinase inhibitor-like protein"/>
    <property type="match status" value="1"/>
</dbReference>
<dbReference type="OrthoDB" id="9797506at2"/>
<dbReference type="AlphaFoldDB" id="A0A099CZV9"/>
<keyword evidence="3" id="KW-1185">Reference proteome</keyword>
<dbReference type="Proteomes" id="UP000029708">
    <property type="component" value="Unassembled WGS sequence"/>
</dbReference>
<dbReference type="HOGENOM" id="CLU_083918_0_0_6"/>
<dbReference type="CDD" id="cd00865">
    <property type="entry name" value="PEBP_bact_arch"/>
    <property type="match status" value="1"/>
</dbReference>
<reference evidence="1 3" key="1">
    <citation type="submission" date="2014-09" db="EMBL/GenBank/DDBJ databases">
        <title>Xanthomonadaceae 3.5X direct submission.</title>
        <authorList>
            <person name="Fang T."/>
            <person name="Wang H."/>
        </authorList>
    </citation>
    <scope>NUCLEOTIDE SEQUENCE [LARGE SCALE GENOMIC DNA]</scope>
    <source>
        <strain evidence="1 3">3.5X</strain>
    </source>
</reference>
<sequence>MKFRSDSFANGDPIPAEFAFGKIGDPVELSSNRSPHLAWSEAPDATRSFALICVDPDVPSKPDDVNQADREVPADLPRVEFVHWVMADIPAECGEFEAGACCEGTTPHGKRDPVGPPGSKQGVNDYTGWFAGDDSMSGDYYGYDGPCPPWNDSIIHHYHFRLYALDVPSLGLEGRFDIADLRRAMDGHVLAEAEWMGTYTLNPRLAG</sequence>
<dbReference type="Gene3D" id="3.90.280.10">
    <property type="entry name" value="PEBP-like"/>
    <property type="match status" value="1"/>
</dbReference>
<dbReference type="InterPro" id="IPR036610">
    <property type="entry name" value="PEBP-like_sf"/>
</dbReference>
<evidence type="ECO:0000313" key="3">
    <source>
        <dbReference type="Proteomes" id="UP000029708"/>
    </source>
</evidence>
<protein>
    <submittedName>
        <fullName evidence="1">Phospholipid-binding protein</fullName>
    </submittedName>
</protein>
<comment type="caution">
    <text evidence="1">The sequence shown here is derived from an EMBL/GenBank/DDBJ whole genome shotgun (WGS) entry which is preliminary data.</text>
</comment>
<dbReference type="PANTHER" id="PTHR30289:SF1">
    <property type="entry name" value="PEBP (PHOSPHATIDYLETHANOLAMINE-BINDING PROTEIN) FAMILY PROTEIN"/>
    <property type="match status" value="1"/>
</dbReference>
<dbReference type="Proteomes" id="UP000560000">
    <property type="component" value="Unassembled WGS sequence"/>
</dbReference>
<proteinExistence type="predicted"/>
<gene>
    <name evidence="2" type="ORF">HNQ86_002198</name>
    <name evidence="1" type="ORF">LF63_0100240</name>
</gene>
<dbReference type="RefSeq" id="WP_043098843.1">
    <property type="nucleotide sequence ID" value="NZ_JACHET010000001.1"/>
</dbReference>
<accession>A0A099CZV9</accession>
<dbReference type="InterPro" id="IPR005247">
    <property type="entry name" value="YbhB_YbcL/LppC-like"/>
</dbReference>
<organism evidence="1 3">
    <name type="scientific">Oleiagrimonas soli</name>
    <dbReference type="NCBI Taxonomy" id="1543381"/>
    <lineage>
        <taxon>Bacteria</taxon>
        <taxon>Pseudomonadati</taxon>
        <taxon>Pseudomonadota</taxon>
        <taxon>Gammaproteobacteria</taxon>
        <taxon>Lysobacterales</taxon>
        <taxon>Rhodanobacteraceae</taxon>
        <taxon>Oleiagrimonas</taxon>
    </lineage>
</organism>
<evidence type="ECO:0000313" key="4">
    <source>
        <dbReference type="Proteomes" id="UP000560000"/>
    </source>
</evidence>
<name>A0A099CZV9_9GAMM</name>
<dbReference type="EMBL" id="JACHET010000001">
    <property type="protein sequence ID" value="MBB6184853.1"/>
    <property type="molecule type" value="Genomic_DNA"/>
</dbReference>
<evidence type="ECO:0000313" key="1">
    <source>
        <dbReference type="EMBL" id="KGI79251.1"/>
    </source>
</evidence>
<dbReference type="Pfam" id="PF01161">
    <property type="entry name" value="PBP"/>
    <property type="match status" value="1"/>
</dbReference>